<dbReference type="Proteomes" id="UP001345013">
    <property type="component" value="Unassembled WGS sequence"/>
</dbReference>
<name>A0ABR0K6L9_9EURO</name>
<comment type="caution">
    <text evidence="2">The sequence shown here is derived from an EMBL/GenBank/DDBJ whole genome shotgun (WGS) entry which is preliminary data.</text>
</comment>
<evidence type="ECO:0000256" key="1">
    <source>
        <dbReference type="SAM" id="MobiDB-lite"/>
    </source>
</evidence>
<gene>
    <name evidence="2" type="ORF">LTR24_006238</name>
</gene>
<feature type="compositionally biased region" description="Basic residues" evidence="1">
    <location>
        <begin position="28"/>
        <end position="39"/>
    </location>
</feature>
<feature type="region of interest" description="Disordered" evidence="1">
    <location>
        <begin position="1"/>
        <end position="48"/>
    </location>
</feature>
<dbReference type="EMBL" id="JAVRRG010000078">
    <property type="protein sequence ID" value="KAK5089422.1"/>
    <property type="molecule type" value="Genomic_DNA"/>
</dbReference>
<evidence type="ECO:0000313" key="2">
    <source>
        <dbReference type="EMBL" id="KAK5089422.1"/>
    </source>
</evidence>
<evidence type="ECO:0000313" key="3">
    <source>
        <dbReference type="Proteomes" id="UP001345013"/>
    </source>
</evidence>
<keyword evidence="3" id="KW-1185">Reference proteome</keyword>
<protein>
    <submittedName>
        <fullName evidence="2">Uncharacterized protein</fullName>
    </submittedName>
</protein>
<accession>A0ABR0K6L9</accession>
<organism evidence="2 3">
    <name type="scientific">Lithohypha guttulata</name>
    <dbReference type="NCBI Taxonomy" id="1690604"/>
    <lineage>
        <taxon>Eukaryota</taxon>
        <taxon>Fungi</taxon>
        <taxon>Dikarya</taxon>
        <taxon>Ascomycota</taxon>
        <taxon>Pezizomycotina</taxon>
        <taxon>Eurotiomycetes</taxon>
        <taxon>Chaetothyriomycetidae</taxon>
        <taxon>Chaetothyriales</taxon>
        <taxon>Trichomeriaceae</taxon>
        <taxon>Lithohypha</taxon>
    </lineage>
</organism>
<sequence length="62" mass="7334">MSCQVEQLPEIFDPILDKQPATPEKMPASKKLRKTAHQKRREDEVMEDEEDEMFMLRDMGLI</sequence>
<proteinExistence type="predicted"/>
<reference evidence="2 3" key="1">
    <citation type="submission" date="2023-08" db="EMBL/GenBank/DDBJ databases">
        <title>Black Yeasts Isolated from many extreme environments.</title>
        <authorList>
            <person name="Coleine C."/>
            <person name="Stajich J.E."/>
            <person name="Selbmann L."/>
        </authorList>
    </citation>
    <scope>NUCLEOTIDE SEQUENCE [LARGE SCALE GENOMIC DNA]</scope>
    <source>
        <strain evidence="2 3">CCFEE 5885</strain>
    </source>
</reference>